<dbReference type="VEuPathDB" id="FungiDB:C8Q69DRAFT_503888"/>
<dbReference type="AlphaFoldDB" id="A0A443I8I4"/>
<comment type="caution">
    <text evidence="3">The sequence shown here is derived from an EMBL/GenBank/DDBJ whole genome shotgun (WGS) entry which is preliminary data.</text>
</comment>
<keyword evidence="2" id="KW-0732">Signal</keyword>
<evidence type="ECO:0000313" key="3">
    <source>
        <dbReference type="EMBL" id="RWR00385.1"/>
    </source>
</evidence>
<keyword evidence="4" id="KW-1185">Reference proteome</keyword>
<accession>A0A443I8I4</accession>
<dbReference type="RefSeq" id="XP_028490029.1">
    <property type="nucleotide sequence ID" value="XM_028632524.1"/>
</dbReference>
<feature type="region of interest" description="Disordered" evidence="1">
    <location>
        <begin position="27"/>
        <end position="82"/>
    </location>
</feature>
<evidence type="ECO:0000256" key="2">
    <source>
        <dbReference type="SAM" id="SignalP"/>
    </source>
</evidence>
<dbReference type="EMBL" id="RCNU01000001">
    <property type="protein sequence ID" value="RWR00385.1"/>
    <property type="molecule type" value="Genomic_DNA"/>
</dbReference>
<dbReference type="STRING" id="264951.A0A443I8I4"/>
<dbReference type="GeneID" id="39601801"/>
<protein>
    <submittedName>
        <fullName evidence="3">Uncharacterized protein</fullName>
    </submittedName>
</protein>
<feature type="chain" id="PRO_5019577514" evidence="2">
    <location>
        <begin position="21"/>
        <end position="266"/>
    </location>
</feature>
<sequence>MRWEVSFLLSALFFLITVNAQYGDDACPAPEPEGPTYPAVPPPSMKPSHPPSHPHPHPKPTRTPMPTPSPGAPCTPCIPSTTTEISTITDTATETTTITEPPETITTTATETTTATVTTEVPVTCMDTPPADYDLGTCPHTAPRIRGTYSVLFAGTYYIYGDLSKLMNAICDRMENSCHAPESSVEQCRAAEAAANQFTGDEAVAVWNEIMAPCVHQPAVRRLRGRSGRDQGVGSLKTEETITGVDHVALSEEQLRDHDYVVKLDI</sequence>
<evidence type="ECO:0000313" key="4">
    <source>
        <dbReference type="Proteomes" id="UP000283841"/>
    </source>
</evidence>
<proteinExistence type="predicted"/>
<gene>
    <name evidence="3" type="ORF">C8Q69DRAFT_503888</name>
</gene>
<evidence type="ECO:0000256" key="1">
    <source>
        <dbReference type="SAM" id="MobiDB-lite"/>
    </source>
</evidence>
<name>A0A443I8I4_BYSSP</name>
<dbReference type="Proteomes" id="UP000283841">
    <property type="component" value="Unassembled WGS sequence"/>
</dbReference>
<organism evidence="3 4">
    <name type="scientific">Byssochlamys spectabilis</name>
    <name type="common">Paecilomyces variotii</name>
    <dbReference type="NCBI Taxonomy" id="264951"/>
    <lineage>
        <taxon>Eukaryota</taxon>
        <taxon>Fungi</taxon>
        <taxon>Dikarya</taxon>
        <taxon>Ascomycota</taxon>
        <taxon>Pezizomycotina</taxon>
        <taxon>Eurotiomycetes</taxon>
        <taxon>Eurotiomycetidae</taxon>
        <taxon>Eurotiales</taxon>
        <taxon>Thermoascaceae</taxon>
        <taxon>Paecilomyces</taxon>
    </lineage>
</organism>
<reference evidence="3 4" key="1">
    <citation type="journal article" date="2018" name="Front. Microbiol.">
        <title>Genomic and genetic insights into a cosmopolitan fungus, Paecilomyces variotii (Eurotiales).</title>
        <authorList>
            <person name="Urquhart A.S."/>
            <person name="Mondo S.J."/>
            <person name="Makela M.R."/>
            <person name="Hane J.K."/>
            <person name="Wiebenga A."/>
            <person name="He G."/>
            <person name="Mihaltcheva S."/>
            <person name="Pangilinan J."/>
            <person name="Lipzen A."/>
            <person name="Barry K."/>
            <person name="de Vries R.P."/>
            <person name="Grigoriev I.V."/>
            <person name="Idnurm A."/>
        </authorList>
    </citation>
    <scope>NUCLEOTIDE SEQUENCE [LARGE SCALE GENOMIC DNA]</scope>
    <source>
        <strain evidence="3 4">CBS 101075</strain>
    </source>
</reference>
<feature type="compositionally biased region" description="Pro residues" evidence="1">
    <location>
        <begin position="29"/>
        <end position="51"/>
    </location>
</feature>
<feature type="compositionally biased region" description="Pro residues" evidence="1">
    <location>
        <begin position="61"/>
        <end position="73"/>
    </location>
</feature>
<feature type="signal peptide" evidence="2">
    <location>
        <begin position="1"/>
        <end position="20"/>
    </location>
</feature>